<dbReference type="Proteomes" id="UP000055045">
    <property type="component" value="Unassembled WGS sequence"/>
</dbReference>
<sequence length="84" mass="9401">MVKWEPAGHKSPFIYTGFIRALLEVNCKCHILTFLSSPIVSFFFHNLHPTSRKSGKHPAPAGRDSVTQRTPKVPRVASTLVTEK</sequence>
<dbReference type="AlphaFoldDB" id="A0A117NSG3"/>
<keyword evidence="3" id="KW-1185">Reference proteome</keyword>
<organism evidence="2 3">
    <name type="scientific">Penicillium freii</name>
    <dbReference type="NCBI Taxonomy" id="48697"/>
    <lineage>
        <taxon>Eukaryota</taxon>
        <taxon>Fungi</taxon>
        <taxon>Dikarya</taxon>
        <taxon>Ascomycota</taxon>
        <taxon>Pezizomycotina</taxon>
        <taxon>Eurotiomycetes</taxon>
        <taxon>Eurotiomycetidae</taxon>
        <taxon>Eurotiales</taxon>
        <taxon>Aspergillaceae</taxon>
        <taxon>Penicillium</taxon>
    </lineage>
</organism>
<comment type="caution">
    <text evidence="2">The sequence shown here is derived from an EMBL/GenBank/DDBJ whole genome shotgun (WGS) entry which is preliminary data.</text>
</comment>
<evidence type="ECO:0000256" key="1">
    <source>
        <dbReference type="SAM" id="MobiDB-lite"/>
    </source>
</evidence>
<proteinExistence type="predicted"/>
<evidence type="ECO:0000313" key="3">
    <source>
        <dbReference type="Proteomes" id="UP000055045"/>
    </source>
</evidence>
<accession>A0A117NSG3</accession>
<feature type="region of interest" description="Disordered" evidence="1">
    <location>
        <begin position="51"/>
        <end position="84"/>
    </location>
</feature>
<dbReference type="EMBL" id="LLXE01000006">
    <property type="protein sequence ID" value="KUM66609.1"/>
    <property type="molecule type" value="Genomic_DNA"/>
</dbReference>
<protein>
    <submittedName>
        <fullName evidence="2">Uncharacterized protein</fullName>
    </submittedName>
</protein>
<name>A0A117NSG3_PENFR</name>
<evidence type="ECO:0000313" key="2">
    <source>
        <dbReference type="EMBL" id="KUM66609.1"/>
    </source>
</evidence>
<reference evidence="2 3" key="1">
    <citation type="submission" date="2015-10" db="EMBL/GenBank/DDBJ databases">
        <title>Genome sequencing of Penicillium freii.</title>
        <authorList>
            <person name="Nguyen H.D."/>
            <person name="Visagie C.M."/>
            <person name="Seifert K.A."/>
        </authorList>
    </citation>
    <scope>NUCLEOTIDE SEQUENCE [LARGE SCALE GENOMIC DNA]</scope>
    <source>
        <strain evidence="2 3">DAOM 242723</strain>
    </source>
</reference>
<gene>
    <name evidence="2" type="ORF">ACN42_g417</name>
</gene>